<protein>
    <recommendedName>
        <fullName evidence="4">Tetratricopeptide repeat-like domain-containing protein</fullName>
    </recommendedName>
</protein>
<dbReference type="KEGG" id="dpr:Despr_2217"/>
<organism evidence="2 3">
    <name type="scientific">Desulfobulbus propionicus (strain ATCC 33891 / DSM 2032 / VKM B-1956 / 1pr3)</name>
    <dbReference type="NCBI Taxonomy" id="577650"/>
    <lineage>
        <taxon>Bacteria</taxon>
        <taxon>Pseudomonadati</taxon>
        <taxon>Thermodesulfobacteriota</taxon>
        <taxon>Desulfobulbia</taxon>
        <taxon>Desulfobulbales</taxon>
        <taxon>Desulfobulbaceae</taxon>
        <taxon>Desulfobulbus</taxon>
    </lineage>
</organism>
<dbReference type="AlphaFoldDB" id="A0A7U4DPP5"/>
<dbReference type="EMBL" id="CP002364">
    <property type="protein sequence ID" value="ADW18361.1"/>
    <property type="molecule type" value="Genomic_DNA"/>
</dbReference>
<keyword evidence="1" id="KW-0732">Signal</keyword>
<dbReference type="Gene3D" id="1.25.40.10">
    <property type="entry name" value="Tetratricopeptide repeat domain"/>
    <property type="match status" value="3"/>
</dbReference>
<dbReference type="RefSeq" id="WP_015724899.1">
    <property type="nucleotide sequence ID" value="NC_014972.1"/>
</dbReference>
<dbReference type="Proteomes" id="UP000006365">
    <property type="component" value="Chromosome"/>
</dbReference>
<feature type="chain" id="PRO_5031126378" description="Tetratricopeptide repeat-like domain-containing protein" evidence="1">
    <location>
        <begin position="22"/>
        <end position="809"/>
    </location>
</feature>
<dbReference type="SUPFAM" id="SSF48452">
    <property type="entry name" value="TPR-like"/>
    <property type="match status" value="1"/>
</dbReference>
<evidence type="ECO:0008006" key="4">
    <source>
        <dbReference type="Google" id="ProtNLM"/>
    </source>
</evidence>
<evidence type="ECO:0000313" key="3">
    <source>
        <dbReference type="Proteomes" id="UP000006365"/>
    </source>
</evidence>
<accession>A0A7U4DPP5</accession>
<sequence>MTIRSLILFLLLLAVNPFTEASVWAASVLKAINRSDESTYWQLYLHFDQLPGFQLSTNGRRVDVELLDTTPDPFLPSLAVDDKMIKATSNTLKTKTILSLYFRYPPQKVTAESNKETAMLLLDVLLGNQLSASYPELSTKLQGVSVVKRAGGDALNPVNISPYANNWPSFFTDYEAPLSIKPPPAFHLPPFPLASALAPDGPLTAWLPEEIQTLASNGKWNQVSQLLREQVALQPDERLKERLVLTYAEALVRAEVYREPYFLLQRIMIQYPDSLLADLAHVLLIYQQATRGDQINAYYELDGLLKKMGQKAPFTDSLPLLLAELALVAGRTVDAEKQLAGMHPAQDTPLWFLRLMRQADLLYVTNEKVKALTAYLNLAARTPMLAADPMSLAFFSDCLYAAKRFPEAAKRYMLLADLLNNRPDQDMALFRAAMAHLRTPATEKKARIDFQQIQDAFGQSEGGVRALIKQTDLDFAAKRIPPQEALSVYGKYAAAGDAIALREEALFKQALVNALSEEHAPSVSQCMELLRGFQSGNLRTEATALLIQQLPSVIQQLVKEGEYIKALVLAKQNKKIFARGWLDPNLLFDLARAYEHLDMADQAAQTYQYLFEVTDEGHKEKIYLPLLQSLFAAGGYLQIQEYADRYHLRYPNGPNRAPVLLIKARALYASGQADKAIKVMTAANSPRLPELELLKGRIFFESGQWRKAIETLEQPDVRRMLAQHSMLLALAEAYFQDGKDEQAAPLFQQLASGENGGEQARYRLAQIEAKKENKQQALNLFKELAEKGKDPLWTKLAREAAAILDMQQR</sequence>
<evidence type="ECO:0000313" key="2">
    <source>
        <dbReference type="EMBL" id="ADW18361.1"/>
    </source>
</evidence>
<reference evidence="2 3" key="1">
    <citation type="journal article" date="2011" name="Stand. Genomic Sci.">
        <title>Complete genome sequence of Desulfobulbus propionicus type strain (1pr3).</title>
        <authorList>
            <person name="Pagani I."/>
            <person name="Lapidus A."/>
            <person name="Nolan M."/>
            <person name="Lucas S."/>
            <person name="Hammon N."/>
            <person name="Deshpande S."/>
            <person name="Cheng J.F."/>
            <person name="Chertkov O."/>
            <person name="Davenport K."/>
            <person name="Tapia R."/>
            <person name="Han C."/>
            <person name="Goodwin L."/>
            <person name="Pitluck S."/>
            <person name="Liolios K."/>
            <person name="Mavromatis K."/>
            <person name="Ivanova N."/>
            <person name="Mikhailova N."/>
            <person name="Pati A."/>
            <person name="Chen A."/>
            <person name="Palaniappan K."/>
            <person name="Land M."/>
            <person name="Hauser L."/>
            <person name="Chang Y.J."/>
            <person name="Jeffries C.D."/>
            <person name="Detter J.C."/>
            <person name="Brambilla E."/>
            <person name="Kannan K.P."/>
            <person name="Djao O.D."/>
            <person name="Rohde M."/>
            <person name="Pukall R."/>
            <person name="Spring S."/>
            <person name="Goker M."/>
            <person name="Sikorski J."/>
            <person name="Woyke T."/>
            <person name="Bristow J."/>
            <person name="Eisen J.A."/>
            <person name="Markowitz V."/>
            <person name="Hugenholtz P."/>
            <person name="Kyrpides N.C."/>
            <person name="Klenk H.P."/>
        </authorList>
    </citation>
    <scope>NUCLEOTIDE SEQUENCE [LARGE SCALE GENOMIC DNA]</scope>
    <source>
        <strain evidence="3">ATCC 33891 / DSM 2032 / 1pr3</strain>
    </source>
</reference>
<gene>
    <name evidence="2" type="ordered locus">Despr_2217</name>
</gene>
<dbReference type="InterPro" id="IPR011990">
    <property type="entry name" value="TPR-like_helical_dom_sf"/>
</dbReference>
<feature type="signal peptide" evidence="1">
    <location>
        <begin position="1"/>
        <end position="21"/>
    </location>
</feature>
<evidence type="ECO:0000256" key="1">
    <source>
        <dbReference type="SAM" id="SignalP"/>
    </source>
</evidence>
<name>A0A7U4DPP5_DESPD</name>
<proteinExistence type="predicted"/>
<keyword evidence="3" id="KW-1185">Reference proteome</keyword>